<name>A0A544QT08_9FIRM</name>
<dbReference type="InterPro" id="IPR000847">
    <property type="entry name" value="LysR_HTH_N"/>
</dbReference>
<dbReference type="InterPro" id="IPR005119">
    <property type="entry name" value="LysR_subst-bd"/>
</dbReference>
<dbReference type="GO" id="GO:0003700">
    <property type="term" value="F:DNA-binding transcription factor activity"/>
    <property type="evidence" value="ECO:0007669"/>
    <property type="project" value="InterPro"/>
</dbReference>
<reference evidence="6 7" key="1">
    <citation type="submission" date="2019-02" db="EMBL/GenBank/DDBJ databases">
        <title>Peptostreptococcaceae bacterium ZHW00191 nov., a new bacterium isolated from the human gut.</title>
        <authorList>
            <person name="Zhou H.-W."/>
            <person name="Chen X.-J."/>
        </authorList>
    </citation>
    <scope>NUCLEOTIDE SEQUENCE [LARGE SCALE GENOMIC DNA]</scope>
    <source>
        <strain evidence="6 7">ZHW00191</strain>
    </source>
</reference>
<comment type="similarity">
    <text evidence="1">Belongs to the LysR transcriptional regulatory family.</text>
</comment>
<keyword evidence="3" id="KW-0238">DNA-binding</keyword>
<gene>
    <name evidence="6" type="ORF">EXD82_09740</name>
</gene>
<evidence type="ECO:0000313" key="6">
    <source>
        <dbReference type="EMBL" id="TQQ83169.1"/>
    </source>
</evidence>
<organism evidence="6 7">
    <name type="scientific">Peptacetobacter hominis</name>
    <dbReference type="NCBI Taxonomy" id="2743610"/>
    <lineage>
        <taxon>Bacteria</taxon>
        <taxon>Bacillati</taxon>
        <taxon>Bacillota</taxon>
        <taxon>Clostridia</taxon>
        <taxon>Peptostreptococcales</taxon>
        <taxon>Peptostreptococcaceae</taxon>
        <taxon>Peptacetobacter</taxon>
    </lineage>
</organism>
<dbReference type="FunFam" id="1.10.10.10:FF:000001">
    <property type="entry name" value="LysR family transcriptional regulator"/>
    <property type="match status" value="1"/>
</dbReference>
<dbReference type="PANTHER" id="PTHR30346">
    <property type="entry name" value="TRANSCRIPTIONAL DUAL REGULATOR HCAR-RELATED"/>
    <property type="match status" value="1"/>
</dbReference>
<evidence type="ECO:0000259" key="5">
    <source>
        <dbReference type="PROSITE" id="PS50931"/>
    </source>
</evidence>
<dbReference type="EMBL" id="SGJB01000022">
    <property type="protein sequence ID" value="TQQ83169.1"/>
    <property type="molecule type" value="Genomic_DNA"/>
</dbReference>
<dbReference type="InterPro" id="IPR036390">
    <property type="entry name" value="WH_DNA-bd_sf"/>
</dbReference>
<sequence>MNLYHLKYFVTLAHFEHYTKAAERLSIKQPSLSNAIASLEKEMGIKLFEKDGRNIVLTRAGRLFLSDIEDALRMIDSSIENIKMSEKGEGRISIGYSERMISGYMPRLARCFMNTESGKNVDFDFEYVKGGYKELIEGLQKRKYDFVITDEDEEFDEIKSIPIMKRKMVAMLSEKSKLYDRESISLYDIVEDTVIVCEKDREIVEMIYKAASEKYGSITGENSVEIKTVSDEETAAALVAGNFGIAVLMDTEAVSLPDVKKLNISDESANEKKYYLKYKEGRYSIKVLEDFRNFVAGFAGNQNI</sequence>
<evidence type="ECO:0000256" key="3">
    <source>
        <dbReference type="ARBA" id="ARBA00023125"/>
    </source>
</evidence>
<protein>
    <submittedName>
        <fullName evidence="6">LysR family transcriptional regulator</fullName>
    </submittedName>
</protein>
<proteinExistence type="inferred from homology"/>
<dbReference type="Proteomes" id="UP000317863">
    <property type="component" value="Unassembled WGS sequence"/>
</dbReference>
<comment type="caution">
    <text evidence="6">The sequence shown here is derived from an EMBL/GenBank/DDBJ whole genome shotgun (WGS) entry which is preliminary data.</text>
</comment>
<dbReference type="Pfam" id="PF00126">
    <property type="entry name" value="HTH_1"/>
    <property type="match status" value="1"/>
</dbReference>
<dbReference type="PROSITE" id="PS50931">
    <property type="entry name" value="HTH_LYSR"/>
    <property type="match status" value="1"/>
</dbReference>
<dbReference type="GO" id="GO:0032993">
    <property type="term" value="C:protein-DNA complex"/>
    <property type="evidence" value="ECO:0007669"/>
    <property type="project" value="TreeGrafter"/>
</dbReference>
<dbReference type="InterPro" id="IPR036388">
    <property type="entry name" value="WH-like_DNA-bd_sf"/>
</dbReference>
<evidence type="ECO:0000256" key="2">
    <source>
        <dbReference type="ARBA" id="ARBA00023015"/>
    </source>
</evidence>
<dbReference type="OrthoDB" id="1652954at2"/>
<dbReference type="RefSeq" id="WP_142536725.1">
    <property type="nucleotide sequence ID" value="NZ_SGJB01000022.1"/>
</dbReference>
<dbReference type="PANTHER" id="PTHR30346:SF28">
    <property type="entry name" value="HTH-TYPE TRANSCRIPTIONAL REGULATOR CYNR"/>
    <property type="match status" value="1"/>
</dbReference>
<feature type="domain" description="HTH lysR-type" evidence="5">
    <location>
        <begin position="1"/>
        <end position="58"/>
    </location>
</feature>
<keyword evidence="4" id="KW-0804">Transcription</keyword>
<evidence type="ECO:0000256" key="4">
    <source>
        <dbReference type="ARBA" id="ARBA00023163"/>
    </source>
</evidence>
<accession>A0A544QT08</accession>
<dbReference type="AlphaFoldDB" id="A0A544QT08"/>
<keyword evidence="2" id="KW-0805">Transcription regulation</keyword>
<keyword evidence="7" id="KW-1185">Reference proteome</keyword>
<dbReference type="Gene3D" id="1.10.10.10">
    <property type="entry name" value="Winged helix-like DNA-binding domain superfamily/Winged helix DNA-binding domain"/>
    <property type="match status" value="1"/>
</dbReference>
<dbReference type="Gene3D" id="3.40.190.290">
    <property type="match status" value="1"/>
</dbReference>
<dbReference type="Pfam" id="PF03466">
    <property type="entry name" value="LysR_substrate"/>
    <property type="match status" value="1"/>
</dbReference>
<evidence type="ECO:0000313" key="7">
    <source>
        <dbReference type="Proteomes" id="UP000317863"/>
    </source>
</evidence>
<evidence type="ECO:0000256" key="1">
    <source>
        <dbReference type="ARBA" id="ARBA00009437"/>
    </source>
</evidence>
<dbReference type="GO" id="GO:0003677">
    <property type="term" value="F:DNA binding"/>
    <property type="evidence" value="ECO:0007669"/>
    <property type="project" value="UniProtKB-KW"/>
</dbReference>
<dbReference type="SUPFAM" id="SSF53850">
    <property type="entry name" value="Periplasmic binding protein-like II"/>
    <property type="match status" value="1"/>
</dbReference>
<dbReference type="PRINTS" id="PR00039">
    <property type="entry name" value="HTHLYSR"/>
</dbReference>
<dbReference type="SUPFAM" id="SSF46785">
    <property type="entry name" value="Winged helix' DNA-binding domain"/>
    <property type="match status" value="1"/>
</dbReference>